<name>A0AC61PM33_9FIRM</name>
<keyword evidence="2" id="KW-1185">Reference proteome</keyword>
<keyword evidence="1" id="KW-0808">Transferase</keyword>
<comment type="caution">
    <text evidence="1">The sequence shown here is derived from an EMBL/GenBank/DDBJ whole genome shotgun (WGS) entry which is preliminary data.</text>
</comment>
<dbReference type="EMBL" id="FWXZ01000003">
    <property type="protein sequence ID" value="SMC66922.1"/>
    <property type="molecule type" value="Genomic_DNA"/>
</dbReference>
<evidence type="ECO:0000313" key="1">
    <source>
        <dbReference type="EMBL" id="SMC66922.1"/>
    </source>
</evidence>
<dbReference type="Proteomes" id="UP000192328">
    <property type="component" value="Unassembled WGS sequence"/>
</dbReference>
<organism evidence="1 2">
    <name type="scientific">Aristaeella lactis</name>
    <dbReference type="NCBI Taxonomy" id="3046383"/>
    <lineage>
        <taxon>Bacteria</taxon>
        <taxon>Bacillati</taxon>
        <taxon>Bacillota</taxon>
        <taxon>Clostridia</taxon>
        <taxon>Eubacteriales</taxon>
        <taxon>Aristaeellaceae</taxon>
        <taxon>Aristaeella</taxon>
    </lineage>
</organism>
<gene>
    <name evidence="1" type="ORF">SAMN06297397_1892</name>
</gene>
<proteinExistence type="predicted"/>
<protein>
    <submittedName>
        <fullName evidence="1">Methyltransferase domain-containing protein</fullName>
    </submittedName>
</protein>
<sequence>MVKPEELIRNDIPYQRDGKIFHFILNEEQRPAWSKALEDYLVSNRVNLQMKRKYTYQKQMMTRDEKRKHFVDAVSSGQVIVDLASGPSGYFAPVLDSLEEDALFIATDACPSVLQAHAEACRKENFYLFDTDLDRELPFRDESIDIFCGNLLNNVNNYDGLIREAYRCLKPGGKFCVIEMFFDQASVSYKSLKDQKKIWASPETYADYCHSLGFDFTGSDILLTRRGKFSESDYYPLDENDVMTIRTMYFEKN</sequence>
<keyword evidence="1" id="KW-0489">Methyltransferase</keyword>
<accession>A0AC61PM33</accession>
<reference evidence="1" key="1">
    <citation type="submission" date="2017-04" db="EMBL/GenBank/DDBJ databases">
        <authorList>
            <person name="Varghese N."/>
            <person name="Submissions S."/>
        </authorList>
    </citation>
    <scope>NUCLEOTIDE SEQUENCE</scope>
    <source>
        <strain evidence="1">WTE2008</strain>
    </source>
</reference>
<evidence type="ECO:0000313" key="2">
    <source>
        <dbReference type="Proteomes" id="UP000192328"/>
    </source>
</evidence>